<name>A0ABW3J2L4_9FLAO</name>
<dbReference type="InterPro" id="IPR024623">
    <property type="entry name" value="YtxH"/>
</dbReference>
<sequence>MNSSKVLLGVLGGVAAGAIAGILFAPAKGSKTRKRIVNKGKGYANDVKGKFDKVTKDFSNQYETILQEAKDMVSDLQER</sequence>
<dbReference type="Proteomes" id="UP001597051">
    <property type="component" value="Unassembled WGS sequence"/>
</dbReference>
<organism evidence="2 3">
    <name type="scientific">Flavobacterium myungsuense</name>
    <dbReference type="NCBI Taxonomy" id="651823"/>
    <lineage>
        <taxon>Bacteria</taxon>
        <taxon>Pseudomonadati</taxon>
        <taxon>Bacteroidota</taxon>
        <taxon>Flavobacteriia</taxon>
        <taxon>Flavobacteriales</taxon>
        <taxon>Flavobacteriaceae</taxon>
        <taxon>Flavobacterium</taxon>
    </lineage>
</organism>
<keyword evidence="1" id="KW-1133">Transmembrane helix</keyword>
<dbReference type="RefSeq" id="WP_379756254.1">
    <property type="nucleotide sequence ID" value="NZ_JBHSYB010000024.1"/>
</dbReference>
<keyword evidence="1" id="KW-0472">Membrane</keyword>
<proteinExistence type="predicted"/>
<comment type="caution">
    <text evidence="2">The sequence shown here is derived from an EMBL/GenBank/DDBJ whole genome shotgun (WGS) entry which is preliminary data.</text>
</comment>
<evidence type="ECO:0000313" key="3">
    <source>
        <dbReference type="Proteomes" id="UP001597051"/>
    </source>
</evidence>
<gene>
    <name evidence="2" type="ORF">ACFQ0S_08445</name>
</gene>
<dbReference type="Pfam" id="PF12732">
    <property type="entry name" value="YtxH"/>
    <property type="match status" value="1"/>
</dbReference>
<keyword evidence="1" id="KW-0812">Transmembrane</keyword>
<evidence type="ECO:0000256" key="1">
    <source>
        <dbReference type="SAM" id="Phobius"/>
    </source>
</evidence>
<reference evidence="3" key="1">
    <citation type="journal article" date="2019" name="Int. J. Syst. Evol. Microbiol.">
        <title>The Global Catalogue of Microorganisms (GCM) 10K type strain sequencing project: providing services to taxonomists for standard genome sequencing and annotation.</title>
        <authorList>
            <consortium name="The Broad Institute Genomics Platform"/>
            <consortium name="The Broad Institute Genome Sequencing Center for Infectious Disease"/>
            <person name="Wu L."/>
            <person name="Ma J."/>
        </authorList>
    </citation>
    <scope>NUCLEOTIDE SEQUENCE [LARGE SCALE GENOMIC DNA]</scope>
    <source>
        <strain evidence="3">CECT 7649</strain>
    </source>
</reference>
<accession>A0ABW3J2L4</accession>
<evidence type="ECO:0000313" key="2">
    <source>
        <dbReference type="EMBL" id="MFD0984499.1"/>
    </source>
</evidence>
<protein>
    <submittedName>
        <fullName evidence="2">YtxH domain-containing protein</fullName>
    </submittedName>
</protein>
<feature type="transmembrane region" description="Helical" evidence="1">
    <location>
        <begin position="6"/>
        <end position="25"/>
    </location>
</feature>
<keyword evidence="3" id="KW-1185">Reference proteome</keyword>
<dbReference type="EMBL" id="JBHTIZ010000023">
    <property type="protein sequence ID" value="MFD0984499.1"/>
    <property type="molecule type" value="Genomic_DNA"/>
</dbReference>